<organism evidence="2">
    <name type="scientific">viral metagenome</name>
    <dbReference type="NCBI Taxonomy" id="1070528"/>
    <lineage>
        <taxon>unclassified sequences</taxon>
        <taxon>metagenomes</taxon>
        <taxon>organismal metagenomes</taxon>
    </lineage>
</organism>
<evidence type="ECO:0000256" key="1">
    <source>
        <dbReference type="SAM" id="MobiDB-lite"/>
    </source>
</evidence>
<protein>
    <submittedName>
        <fullName evidence="2">Uncharacterized protein</fullName>
    </submittedName>
</protein>
<dbReference type="AlphaFoldDB" id="A0A6M3LH84"/>
<feature type="region of interest" description="Disordered" evidence="1">
    <location>
        <begin position="76"/>
        <end position="99"/>
    </location>
</feature>
<proteinExistence type="predicted"/>
<sequence length="274" mass="30981">MEDNALVATALPVEEIISSVPPASPVATGELAKEHVDQPPDPAPLKAEIERLERVRKEAEEKAVYWRKQKVEARADYFKGRGDEPPKPPAEDLGIGKEPHQDEYEDYQKYLDAKVSFEINKAKITWDKDQARKNQEESHQQRMDMLRSKIDEGFKKYVDFEEVALSQTVPITPLVMEILADTEKPEDVAYWLGKNRAEAIQISRMTPTQAARAIAKIEIEVSKPGGVPPSLPKITGAPPPINPLGSSHTVEKALEKMTQREFETEMERRTGRRF</sequence>
<accession>A0A6M3LH84</accession>
<gene>
    <name evidence="2" type="ORF">MM415B04140_0005</name>
</gene>
<dbReference type="EMBL" id="MT143170">
    <property type="protein sequence ID" value="QJA93699.1"/>
    <property type="molecule type" value="Genomic_DNA"/>
</dbReference>
<name>A0A6M3LH84_9ZZZZ</name>
<reference evidence="2" key="1">
    <citation type="submission" date="2020-03" db="EMBL/GenBank/DDBJ databases">
        <title>The deep terrestrial virosphere.</title>
        <authorList>
            <person name="Holmfeldt K."/>
            <person name="Nilsson E."/>
            <person name="Simone D."/>
            <person name="Lopez-Fernandez M."/>
            <person name="Wu X."/>
            <person name="de Brujin I."/>
            <person name="Lundin D."/>
            <person name="Andersson A."/>
            <person name="Bertilsson S."/>
            <person name="Dopson M."/>
        </authorList>
    </citation>
    <scope>NUCLEOTIDE SEQUENCE</scope>
    <source>
        <strain evidence="2">MM415B04140</strain>
    </source>
</reference>
<evidence type="ECO:0000313" key="2">
    <source>
        <dbReference type="EMBL" id="QJA93699.1"/>
    </source>
</evidence>